<dbReference type="GO" id="GO:0006526">
    <property type="term" value="P:L-arginine biosynthetic process"/>
    <property type="evidence" value="ECO:0007669"/>
    <property type="project" value="TreeGrafter"/>
</dbReference>
<comment type="caution">
    <text evidence="5">The sequence shown here is derived from an EMBL/GenBank/DDBJ whole genome shotgun (WGS) entry which is preliminary data.</text>
</comment>
<dbReference type="GO" id="GO:0009014">
    <property type="term" value="F:succinyl-diaminopimelate desuccinylase activity"/>
    <property type="evidence" value="ECO:0007669"/>
    <property type="project" value="UniProtKB-UniRule"/>
</dbReference>
<evidence type="ECO:0000259" key="4">
    <source>
        <dbReference type="Pfam" id="PF07687"/>
    </source>
</evidence>
<gene>
    <name evidence="5" type="primary">dapE</name>
    <name evidence="5" type="ORF">E6K73_10590</name>
</gene>
<dbReference type="Proteomes" id="UP000320184">
    <property type="component" value="Unassembled WGS sequence"/>
</dbReference>
<protein>
    <recommendedName>
        <fullName evidence="3">Succinyl-diaminopimelate desuccinylase</fullName>
        <ecNumber evidence="3">3.5.1.18</ecNumber>
    </recommendedName>
</protein>
<dbReference type="InterPro" id="IPR011650">
    <property type="entry name" value="Peptidase_M20_dimer"/>
</dbReference>
<keyword evidence="2 5" id="KW-0378">Hydrolase</keyword>
<dbReference type="EC" id="3.5.1.18" evidence="3"/>
<dbReference type="Gene3D" id="3.30.70.360">
    <property type="match status" value="1"/>
</dbReference>
<evidence type="ECO:0000256" key="1">
    <source>
        <dbReference type="ARBA" id="ARBA00022723"/>
    </source>
</evidence>
<sequence>MTSEALADLLETLVNIPSETGHEAAIADWVAARLQAVRGGECHRSGNSVVWRLAARDGAAARRPLLVVAGHLDTVPAQGNQAARRLDGKLYGLGSSDMKSGDAVILALLETLERDAMRFDLAAVFYEAEEGPHEANGLKRLIGEMPWLREARLAVLLEPTDLRVELGCNGAINAEVRVKGRSAHSARPWTGLNAVERAAPWLVEITRFPSAPVQVGGAEFVETVQVTTLAAGRARNVIPDELVANLNYRFTPDRGLEEAERRLRALVPPDFEFRVVDRAAPGRVCADRAEVREFIDRFRAPVAGKQGWTDVAQFTAAGVPAFNFGPGIPEQAHSAGEYCPIENLGVAYRWLREFILGDRA</sequence>
<dbReference type="InterPro" id="IPR036264">
    <property type="entry name" value="Bact_exopeptidase_dim_dom"/>
</dbReference>
<name>A0A538SCG2_UNCEI</name>
<dbReference type="SUPFAM" id="SSF55031">
    <property type="entry name" value="Bacterial exopeptidase dimerisation domain"/>
    <property type="match status" value="1"/>
</dbReference>
<evidence type="ECO:0000256" key="2">
    <source>
        <dbReference type="ARBA" id="ARBA00022801"/>
    </source>
</evidence>
<dbReference type="GO" id="GO:0046872">
    <property type="term" value="F:metal ion binding"/>
    <property type="evidence" value="ECO:0007669"/>
    <property type="project" value="UniProtKB-KW"/>
</dbReference>
<proteinExistence type="predicted"/>
<dbReference type="EMBL" id="VBOT01000128">
    <property type="protein sequence ID" value="TMQ49049.1"/>
    <property type="molecule type" value="Genomic_DNA"/>
</dbReference>
<dbReference type="GO" id="GO:0008777">
    <property type="term" value="F:acetylornithine deacetylase activity"/>
    <property type="evidence" value="ECO:0007669"/>
    <property type="project" value="TreeGrafter"/>
</dbReference>
<dbReference type="InterPro" id="IPR010174">
    <property type="entry name" value="Succinyl-DAP_deSuclase_DapE"/>
</dbReference>
<dbReference type="Gene3D" id="3.40.630.10">
    <property type="entry name" value="Zn peptidases"/>
    <property type="match status" value="1"/>
</dbReference>
<evidence type="ECO:0000313" key="5">
    <source>
        <dbReference type="EMBL" id="TMQ49049.1"/>
    </source>
</evidence>
<keyword evidence="1" id="KW-0479">Metal-binding</keyword>
<dbReference type="PANTHER" id="PTHR43808:SF31">
    <property type="entry name" value="N-ACETYL-L-CITRULLINE DEACETYLASE"/>
    <property type="match status" value="1"/>
</dbReference>
<dbReference type="AlphaFoldDB" id="A0A538SCG2"/>
<dbReference type="InterPro" id="IPR002933">
    <property type="entry name" value="Peptidase_M20"/>
</dbReference>
<dbReference type="InterPro" id="IPR050072">
    <property type="entry name" value="Peptidase_M20A"/>
</dbReference>
<accession>A0A538SCG2</accession>
<evidence type="ECO:0000313" key="6">
    <source>
        <dbReference type="Proteomes" id="UP000320184"/>
    </source>
</evidence>
<dbReference type="PANTHER" id="PTHR43808">
    <property type="entry name" value="ACETYLORNITHINE DEACETYLASE"/>
    <property type="match status" value="1"/>
</dbReference>
<dbReference type="Pfam" id="PF07687">
    <property type="entry name" value="M20_dimer"/>
    <property type="match status" value="1"/>
</dbReference>
<reference evidence="5 6" key="1">
    <citation type="journal article" date="2019" name="Nat. Microbiol.">
        <title>Mediterranean grassland soil C-N compound turnover is dependent on rainfall and depth, and is mediated by genomically divergent microorganisms.</title>
        <authorList>
            <person name="Diamond S."/>
            <person name="Andeer P.F."/>
            <person name="Li Z."/>
            <person name="Crits-Christoph A."/>
            <person name="Burstein D."/>
            <person name="Anantharaman K."/>
            <person name="Lane K.R."/>
            <person name="Thomas B.C."/>
            <person name="Pan C."/>
            <person name="Northen T.R."/>
            <person name="Banfield J.F."/>
        </authorList>
    </citation>
    <scope>NUCLEOTIDE SEQUENCE [LARGE SCALE GENOMIC DNA]</scope>
    <source>
        <strain evidence="5">WS_3</strain>
    </source>
</reference>
<evidence type="ECO:0000256" key="3">
    <source>
        <dbReference type="NCBIfam" id="TIGR01900"/>
    </source>
</evidence>
<feature type="domain" description="Peptidase M20 dimerisation" evidence="4">
    <location>
        <begin position="169"/>
        <end position="267"/>
    </location>
</feature>
<dbReference type="SUPFAM" id="SSF53187">
    <property type="entry name" value="Zn-dependent exopeptidases"/>
    <property type="match status" value="1"/>
</dbReference>
<organism evidence="5 6">
    <name type="scientific">Eiseniibacteriota bacterium</name>
    <dbReference type="NCBI Taxonomy" id="2212470"/>
    <lineage>
        <taxon>Bacteria</taxon>
        <taxon>Candidatus Eiseniibacteriota</taxon>
    </lineage>
</organism>
<dbReference type="Pfam" id="PF01546">
    <property type="entry name" value="Peptidase_M20"/>
    <property type="match status" value="1"/>
</dbReference>
<dbReference type="NCBIfam" id="TIGR01900">
    <property type="entry name" value="dapE-gram_pos"/>
    <property type="match status" value="1"/>
</dbReference>
<dbReference type="GO" id="GO:0009089">
    <property type="term" value="P:lysine biosynthetic process via diaminopimelate"/>
    <property type="evidence" value="ECO:0007669"/>
    <property type="project" value="UniProtKB-UniRule"/>
</dbReference>